<protein>
    <submittedName>
        <fullName evidence="1">Uncharacterized protein</fullName>
    </submittedName>
</protein>
<sequence>MNITVQGHSAEKYELDATDWITVLNKCNLEEKWARKAKLASEEVKVIDTPPSSPKRDGKQQAEKSIASNQEGVIHGIELNTSLQKIKQGIAEHEENPNVLEIRRLGQSKIIMLTFTTKEVPRKIKCLGAILNWYLYKKKYDACYKCGDLGH</sequence>
<accession>A0ACB8CS33</accession>
<dbReference type="EMBL" id="CM023474">
    <property type="protein sequence ID" value="KAH7949748.1"/>
    <property type="molecule type" value="Genomic_DNA"/>
</dbReference>
<evidence type="ECO:0000313" key="2">
    <source>
        <dbReference type="Proteomes" id="UP000821865"/>
    </source>
</evidence>
<proteinExistence type="predicted"/>
<comment type="caution">
    <text evidence="1">The sequence shown here is derived from an EMBL/GenBank/DDBJ whole genome shotgun (WGS) entry which is preliminary data.</text>
</comment>
<reference evidence="1" key="1">
    <citation type="submission" date="2020-05" db="EMBL/GenBank/DDBJ databases">
        <title>Large-scale comparative analyses of tick genomes elucidate their genetic diversity and vector capacities.</title>
        <authorList>
            <person name="Jia N."/>
            <person name="Wang J."/>
            <person name="Shi W."/>
            <person name="Du L."/>
            <person name="Sun Y."/>
            <person name="Zhan W."/>
            <person name="Jiang J."/>
            <person name="Wang Q."/>
            <person name="Zhang B."/>
            <person name="Ji P."/>
            <person name="Sakyi L.B."/>
            <person name="Cui X."/>
            <person name="Yuan T."/>
            <person name="Jiang B."/>
            <person name="Yang W."/>
            <person name="Lam T.T.-Y."/>
            <person name="Chang Q."/>
            <person name="Ding S."/>
            <person name="Wang X."/>
            <person name="Zhu J."/>
            <person name="Ruan X."/>
            <person name="Zhao L."/>
            <person name="Wei J."/>
            <person name="Que T."/>
            <person name="Du C."/>
            <person name="Cheng J."/>
            <person name="Dai P."/>
            <person name="Han X."/>
            <person name="Huang E."/>
            <person name="Gao Y."/>
            <person name="Liu J."/>
            <person name="Shao H."/>
            <person name="Ye R."/>
            <person name="Li L."/>
            <person name="Wei W."/>
            <person name="Wang X."/>
            <person name="Wang C."/>
            <person name="Yang T."/>
            <person name="Huo Q."/>
            <person name="Li W."/>
            <person name="Guo W."/>
            <person name="Chen H."/>
            <person name="Zhou L."/>
            <person name="Ni X."/>
            <person name="Tian J."/>
            <person name="Zhou Y."/>
            <person name="Sheng Y."/>
            <person name="Liu T."/>
            <person name="Pan Y."/>
            <person name="Xia L."/>
            <person name="Li J."/>
            <person name="Zhao F."/>
            <person name="Cao W."/>
        </authorList>
    </citation>
    <scope>NUCLEOTIDE SEQUENCE</scope>
    <source>
        <strain evidence="1">Dsil-2018</strain>
    </source>
</reference>
<name>A0ACB8CS33_DERSI</name>
<evidence type="ECO:0000313" key="1">
    <source>
        <dbReference type="EMBL" id="KAH7949748.1"/>
    </source>
</evidence>
<dbReference type="Proteomes" id="UP000821865">
    <property type="component" value="Chromosome 5"/>
</dbReference>
<keyword evidence="2" id="KW-1185">Reference proteome</keyword>
<organism evidence="1 2">
    <name type="scientific">Dermacentor silvarum</name>
    <name type="common">Tick</name>
    <dbReference type="NCBI Taxonomy" id="543639"/>
    <lineage>
        <taxon>Eukaryota</taxon>
        <taxon>Metazoa</taxon>
        <taxon>Ecdysozoa</taxon>
        <taxon>Arthropoda</taxon>
        <taxon>Chelicerata</taxon>
        <taxon>Arachnida</taxon>
        <taxon>Acari</taxon>
        <taxon>Parasitiformes</taxon>
        <taxon>Ixodida</taxon>
        <taxon>Ixodoidea</taxon>
        <taxon>Ixodidae</taxon>
        <taxon>Rhipicephalinae</taxon>
        <taxon>Dermacentor</taxon>
    </lineage>
</organism>
<gene>
    <name evidence="1" type="ORF">HPB49_014971</name>
</gene>